<protein>
    <recommendedName>
        <fullName evidence="8">EamA domain-containing protein</fullName>
    </recommendedName>
</protein>
<dbReference type="EMBL" id="LHPF02000022">
    <property type="protein sequence ID" value="PSC70106.1"/>
    <property type="molecule type" value="Genomic_DNA"/>
</dbReference>
<comment type="subcellular location">
    <subcellularLocation>
        <location evidence="1">Cell membrane</location>
        <topology evidence="1">Multi-pass membrane protein</topology>
    </subcellularLocation>
</comment>
<accession>A0A2P6V7P2</accession>
<feature type="region of interest" description="Disordered" evidence="7">
    <location>
        <begin position="473"/>
        <end position="500"/>
    </location>
</feature>
<dbReference type="InterPro" id="IPR000620">
    <property type="entry name" value="EamA_dom"/>
</dbReference>
<feature type="region of interest" description="Disordered" evidence="7">
    <location>
        <begin position="80"/>
        <end position="118"/>
    </location>
</feature>
<reference evidence="9 10" key="1">
    <citation type="journal article" date="2018" name="Plant J.">
        <title>Genome sequences of Chlorella sorokiniana UTEX 1602 and Micractinium conductrix SAG 241.80: implications to maltose excretion by a green alga.</title>
        <authorList>
            <person name="Arriola M.B."/>
            <person name="Velmurugan N."/>
            <person name="Zhang Y."/>
            <person name="Plunkett M.H."/>
            <person name="Hondzo H."/>
            <person name="Barney B.M."/>
        </authorList>
    </citation>
    <scope>NUCLEOTIDE SEQUENCE [LARGE SCALE GENOMIC DNA]</scope>
    <source>
        <strain evidence="9 10">SAG 241.80</strain>
    </source>
</reference>
<feature type="compositionally biased region" description="Basic residues" evidence="7">
    <location>
        <begin position="105"/>
        <end position="115"/>
    </location>
</feature>
<dbReference type="GO" id="GO:0005886">
    <property type="term" value="C:plasma membrane"/>
    <property type="evidence" value="ECO:0007669"/>
    <property type="project" value="UniProtKB-SubCell"/>
</dbReference>
<gene>
    <name evidence="9" type="ORF">C2E20_6446</name>
</gene>
<keyword evidence="5" id="KW-1133">Transmembrane helix</keyword>
<dbReference type="AlphaFoldDB" id="A0A2P6V7P2"/>
<dbReference type="OrthoDB" id="2017960at2759"/>
<comment type="similarity">
    <text evidence="2">Belongs to the drug/metabolite transporter (DMT) superfamily. Plant drug/metabolite exporter (P-DME) (TC 2.A.7.4) family.</text>
</comment>
<feature type="compositionally biased region" description="Low complexity" evidence="7">
    <location>
        <begin position="80"/>
        <end position="93"/>
    </location>
</feature>
<dbReference type="InterPro" id="IPR051258">
    <property type="entry name" value="Diverse_Substrate_Transporter"/>
</dbReference>
<evidence type="ECO:0000256" key="7">
    <source>
        <dbReference type="SAM" id="MobiDB-lite"/>
    </source>
</evidence>
<dbReference type="PANTHER" id="PTHR42920">
    <property type="entry name" value="OS03G0707200 PROTEIN-RELATED"/>
    <property type="match status" value="1"/>
</dbReference>
<comment type="caution">
    <text evidence="9">The sequence shown here is derived from an EMBL/GenBank/DDBJ whole genome shotgun (WGS) entry which is preliminary data.</text>
</comment>
<feature type="domain" description="EamA" evidence="8">
    <location>
        <begin position="184"/>
        <end position="308"/>
    </location>
</feature>
<evidence type="ECO:0000256" key="1">
    <source>
        <dbReference type="ARBA" id="ARBA00004651"/>
    </source>
</evidence>
<proteinExistence type="inferred from homology"/>
<evidence type="ECO:0000313" key="10">
    <source>
        <dbReference type="Proteomes" id="UP000239649"/>
    </source>
</evidence>
<organism evidence="9 10">
    <name type="scientific">Micractinium conductrix</name>
    <dbReference type="NCBI Taxonomy" id="554055"/>
    <lineage>
        <taxon>Eukaryota</taxon>
        <taxon>Viridiplantae</taxon>
        <taxon>Chlorophyta</taxon>
        <taxon>core chlorophytes</taxon>
        <taxon>Trebouxiophyceae</taxon>
        <taxon>Chlorellales</taxon>
        <taxon>Chlorellaceae</taxon>
        <taxon>Chlorella clade</taxon>
        <taxon>Micractinium</taxon>
    </lineage>
</organism>
<dbReference type="Proteomes" id="UP000239649">
    <property type="component" value="Unassembled WGS sequence"/>
</dbReference>
<keyword evidence="6" id="KW-0472">Membrane</keyword>
<dbReference type="PANTHER" id="PTHR42920:SF26">
    <property type="entry name" value="OS03G0707200 PROTEIN"/>
    <property type="match status" value="1"/>
</dbReference>
<name>A0A2P6V7P2_9CHLO</name>
<evidence type="ECO:0000256" key="4">
    <source>
        <dbReference type="ARBA" id="ARBA00022692"/>
    </source>
</evidence>
<keyword evidence="10" id="KW-1185">Reference proteome</keyword>
<dbReference type="STRING" id="554055.A0A2P6V7P2"/>
<dbReference type="SUPFAM" id="SSF103481">
    <property type="entry name" value="Multidrug resistance efflux transporter EmrE"/>
    <property type="match status" value="1"/>
</dbReference>
<evidence type="ECO:0000256" key="6">
    <source>
        <dbReference type="ARBA" id="ARBA00023136"/>
    </source>
</evidence>
<evidence type="ECO:0000256" key="3">
    <source>
        <dbReference type="ARBA" id="ARBA00022475"/>
    </source>
</evidence>
<feature type="domain" description="EamA" evidence="8">
    <location>
        <begin position="356"/>
        <end position="466"/>
    </location>
</feature>
<dbReference type="InterPro" id="IPR037185">
    <property type="entry name" value="EmrE-like"/>
</dbReference>
<evidence type="ECO:0000256" key="2">
    <source>
        <dbReference type="ARBA" id="ARBA00007635"/>
    </source>
</evidence>
<evidence type="ECO:0000256" key="5">
    <source>
        <dbReference type="ARBA" id="ARBA00022989"/>
    </source>
</evidence>
<keyword evidence="3" id="KW-1003">Cell membrane</keyword>
<sequence>MAAQAPTGALNMTTHLLQQLQGARPHRGFAPGATCRAPLRRRGLVAAQARPDRLEATLPQSSKTRLEHLFLAASVPPAAAAAQARGAPDQQPAGSERQHPGGASKRLRRHRKPHHHQEEVCGKLVCVEHVGDGLPERPSALAIVATAPAAAAAALDSAAAAPAAVPGLLGRLLEIVPMSPRTQGIVMLNVLVLLVATNWVVVKDVGGSFDPLGFAFLRFAVAALAFSPFMKAASKDGRIVQAGVELGMWTAAGYITQSLGLLTTDASRASFLSTFTVLVVPLLAGMSGKGVSPVTWASCLAALVGVGLLEQSGAAPGIGDAWSMLSAVAFGIQMFRTEHWARVLGNGANLPLMSVVLTTTMGFAALASGVTHWEQIVQWVQHPEALQAVLTAGNLPWMQVLYCGLLTTDLALLLEIVALQSVSSVDAAIIYTLEPVLGASFAWALLGERLGAKGMLGAGIIVVSSLATQLLGGNGDKEPGSESDSADEAVGSAAALLKED</sequence>
<evidence type="ECO:0000313" key="9">
    <source>
        <dbReference type="EMBL" id="PSC70106.1"/>
    </source>
</evidence>
<dbReference type="Pfam" id="PF00892">
    <property type="entry name" value="EamA"/>
    <property type="match status" value="2"/>
</dbReference>
<evidence type="ECO:0000259" key="8">
    <source>
        <dbReference type="Pfam" id="PF00892"/>
    </source>
</evidence>
<keyword evidence="4" id="KW-0812">Transmembrane</keyword>